<dbReference type="InterPro" id="IPR014967">
    <property type="entry name" value="Uncharacterised_YugN-like"/>
</dbReference>
<dbReference type="Proteomes" id="UP000031563">
    <property type="component" value="Unassembled WGS sequence"/>
</dbReference>
<dbReference type="STRING" id="1221996.QY95_01940"/>
<dbReference type="AlphaFoldDB" id="A0A0F5HRU7"/>
<reference evidence="1" key="1">
    <citation type="submission" date="2015-02" db="EMBL/GenBank/DDBJ databases">
        <title>Genome Assembly of Bacillaceae bacterium MTCC 8252.</title>
        <authorList>
            <person name="Verma A."/>
            <person name="Khatri I."/>
            <person name="Mual P."/>
            <person name="Subramanian S."/>
            <person name="Krishnamurthi S."/>
        </authorList>
    </citation>
    <scope>NUCLEOTIDE SEQUENCE [LARGE SCALE GENOMIC DNA]</scope>
    <source>
        <strain evidence="1">MTCC 8252</strain>
    </source>
</reference>
<dbReference type="EMBL" id="JWIR02000034">
    <property type="protein sequence ID" value="KKB40068.1"/>
    <property type="molecule type" value="Genomic_DNA"/>
</dbReference>
<proteinExistence type="predicted"/>
<gene>
    <name evidence="1" type="ORF">QY95_01940</name>
</gene>
<evidence type="ECO:0008006" key="3">
    <source>
        <dbReference type="Google" id="ProtNLM"/>
    </source>
</evidence>
<dbReference type="RefSeq" id="WP_039237476.1">
    <property type="nucleotide sequence ID" value="NZ_JWIR02000034.1"/>
</dbReference>
<dbReference type="Pfam" id="PF08868">
    <property type="entry name" value="YugN"/>
    <property type="match status" value="1"/>
</dbReference>
<dbReference type="Gene3D" id="3.30.310.100">
    <property type="entry name" value="YugN-like"/>
    <property type="match status" value="1"/>
</dbReference>
<comment type="caution">
    <text evidence="1">The sequence shown here is derived from an EMBL/GenBank/DDBJ whole genome shotgun (WGS) entry which is preliminary data.</text>
</comment>
<evidence type="ECO:0000313" key="1">
    <source>
        <dbReference type="EMBL" id="KKB40068.1"/>
    </source>
</evidence>
<accession>A0A0F5I3Q0</accession>
<accession>A0A0F5HRU7</accession>
<protein>
    <recommendedName>
        <fullName evidence="3">YugN-like family protein</fullName>
    </recommendedName>
</protein>
<name>A0A0F5HRU7_BACTR</name>
<sequence length="140" mass="15697">MIQLDTALEGKRALYGEISQPLREYGFDIGGNWDFDQGMFDSTLASEGSETVYLRLPFDVEEGMMDEDDAMIVFKKPFVIKHVANIGLEKDGSGALTATGIEQFQSPEDKDAPINHKKDWVQEGKEKVNQILEEVPLDKV</sequence>
<keyword evidence="2" id="KW-1185">Reference proteome</keyword>
<dbReference type="SUPFAM" id="SSF160755">
    <property type="entry name" value="YugN-like"/>
    <property type="match status" value="1"/>
</dbReference>
<organism evidence="1 2">
    <name type="scientific">Bacillus thermotolerans</name>
    <name type="common">Quasibacillus thermotolerans</name>
    <dbReference type="NCBI Taxonomy" id="1221996"/>
    <lineage>
        <taxon>Bacteria</taxon>
        <taxon>Bacillati</taxon>
        <taxon>Bacillota</taxon>
        <taxon>Bacilli</taxon>
        <taxon>Bacillales</taxon>
        <taxon>Bacillaceae</taxon>
        <taxon>Bacillus</taxon>
    </lineage>
</organism>
<dbReference type="OrthoDB" id="2988890at2"/>
<dbReference type="InterPro" id="IPR036491">
    <property type="entry name" value="YugN-like_sf"/>
</dbReference>
<evidence type="ECO:0000313" key="2">
    <source>
        <dbReference type="Proteomes" id="UP000031563"/>
    </source>
</evidence>